<dbReference type="InterPro" id="IPR029063">
    <property type="entry name" value="SAM-dependent_MTases_sf"/>
</dbReference>
<feature type="non-terminal residue" evidence="2">
    <location>
        <position position="73"/>
    </location>
</feature>
<evidence type="ECO:0000256" key="1">
    <source>
        <dbReference type="SAM" id="MobiDB-lite"/>
    </source>
</evidence>
<reference evidence="2" key="1">
    <citation type="journal article" date="2015" name="Nature">
        <title>Complex archaea that bridge the gap between prokaryotes and eukaryotes.</title>
        <authorList>
            <person name="Spang A."/>
            <person name="Saw J.H."/>
            <person name="Jorgensen S.L."/>
            <person name="Zaremba-Niedzwiedzka K."/>
            <person name="Martijn J."/>
            <person name="Lind A.E."/>
            <person name="van Eijk R."/>
            <person name="Schleper C."/>
            <person name="Guy L."/>
            <person name="Ettema T.J."/>
        </authorList>
    </citation>
    <scope>NUCLEOTIDE SEQUENCE</scope>
</reference>
<name>A0A0F9K625_9ZZZZ</name>
<evidence type="ECO:0000313" key="2">
    <source>
        <dbReference type="EMBL" id="KKM77604.1"/>
    </source>
</evidence>
<dbReference type="AlphaFoldDB" id="A0A0F9K625"/>
<dbReference type="EMBL" id="LAZR01008617">
    <property type="protein sequence ID" value="KKM77604.1"/>
    <property type="molecule type" value="Genomic_DNA"/>
</dbReference>
<comment type="caution">
    <text evidence="2">The sequence shown here is derived from an EMBL/GenBank/DDBJ whole genome shotgun (WGS) entry which is preliminary data.</text>
</comment>
<dbReference type="SUPFAM" id="SSF53335">
    <property type="entry name" value="S-adenosyl-L-methionine-dependent methyltransferases"/>
    <property type="match status" value="1"/>
</dbReference>
<protein>
    <recommendedName>
        <fullName evidence="3">DNA (cytosine-5-)-methyltransferase</fullName>
    </recommendedName>
</protein>
<sequence length="73" mass="7953">MVSSVSGVTGRDLLRSESDSEGMVKPRLLDLFCGAGGASMGYCRAGFEVEGVDIKPQPHYPFKFYRADALEFC</sequence>
<feature type="region of interest" description="Disordered" evidence="1">
    <location>
        <begin position="1"/>
        <end position="20"/>
    </location>
</feature>
<accession>A0A0F9K625</accession>
<evidence type="ECO:0008006" key="3">
    <source>
        <dbReference type="Google" id="ProtNLM"/>
    </source>
</evidence>
<organism evidence="2">
    <name type="scientific">marine sediment metagenome</name>
    <dbReference type="NCBI Taxonomy" id="412755"/>
    <lineage>
        <taxon>unclassified sequences</taxon>
        <taxon>metagenomes</taxon>
        <taxon>ecological metagenomes</taxon>
    </lineage>
</organism>
<gene>
    <name evidence="2" type="ORF">LCGC14_1368200</name>
</gene>
<proteinExistence type="predicted"/>
<dbReference type="Gene3D" id="3.40.50.150">
    <property type="entry name" value="Vaccinia Virus protein VP39"/>
    <property type="match status" value="1"/>
</dbReference>